<reference evidence="1" key="3">
    <citation type="submission" date="2011-03" db="EMBL/GenBank/DDBJ databases">
        <title>Annotation of Magnaporthe poae ATCC 64411.</title>
        <authorList>
            <person name="Ma L.-J."/>
            <person name="Dead R."/>
            <person name="Young S.K."/>
            <person name="Zeng Q."/>
            <person name="Gargeya S."/>
            <person name="Fitzgerald M."/>
            <person name="Haas B."/>
            <person name="Abouelleil A."/>
            <person name="Alvarado L."/>
            <person name="Arachchi H.M."/>
            <person name="Berlin A."/>
            <person name="Brown A."/>
            <person name="Chapman S.B."/>
            <person name="Chen Z."/>
            <person name="Dunbar C."/>
            <person name="Freedman E."/>
            <person name="Gearin G."/>
            <person name="Gellesch M."/>
            <person name="Goldberg J."/>
            <person name="Griggs A."/>
            <person name="Gujja S."/>
            <person name="Heiman D."/>
            <person name="Howarth C."/>
            <person name="Larson L."/>
            <person name="Lui A."/>
            <person name="MacDonald P.J.P."/>
            <person name="Mehta T."/>
            <person name="Montmayeur A."/>
            <person name="Murphy C."/>
            <person name="Neiman D."/>
            <person name="Pearson M."/>
            <person name="Priest M."/>
            <person name="Roberts A."/>
            <person name="Saif S."/>
            <person name="Shea T."/>
            <person name="Shenoy N."/>
            <person name="Sisk P."/>
            <person name="Stolte C."/>
            <person name="Sykes S."/>
            <person name="Yandava C."/>
            <person name="Wortman J."/>
            <person name="Nusbaum C."/>
            <person name="Birren B."/>
        </authorList>
    </citation>
    <scope>NUCLEOTIDE SEQUENCE</scope>
    <source>
        <strain evidence="1">ATCC 64411</strain>
    </source>
</reference>
<organism evidence="2 3">
    <name type="scientific">Magnaporthiopsis poae (strain ATCC 64411 / 73-15)</name>
    <name type="common">Kentucky bluegrass fungus</name>
    <name type="synonym">Magnaporthe poae</name>
    <dbReference type="NCBI Taxonomy" id="644358"/>
    <lineage>
        <taxon>Eukaryota</taxon>
        <taxon>Fungi</taxon>
        <taxon>Dikarya</taxon>
        <taxon>Ascomycota</taxon>
        <taxon>Pezizomycotina</taxon>
        <taxon>Sordariomycetes</taxon>
        <taxon>Sordariomycetidae</taxon>
        <taxon>Magnaporthales</taxon>
        <taxon>Magnaporthaceae</taxon>
        <taxon>Magnaporthiopsis</taxon>
    </lineage>
</organism>
<dbReference type="EnsemblFungi" id="MAPG_10906T0">
    <property type="protein sequence ID" value="MAPG_10906T0"/>
    <property type="gene ID" value="MAPG_10906"/>
</dbReference>
<reference evidence="1" key="2">
    <citation type="submission" date="2010-05" db="EMBL/GenBank/DDBJ databases">
        <title>The Genome Sequence of Magnaporthe poae strain ATCC 64411.</title>
        <authorList>
            <consortium name="The Broad Institute Genome Sequencing Platform"/>
            <consortium name="Broad Institute Genome Sequencing Center for Infectious Disease"/>
            <person name="Ma L.-J."/>
            <person name="Dead R."/>
            <person name="Young S."/>
            <person name="Zeng Q."/>
            <person name="Koehrsen M."/>
            <person name="Alvarado L."/>
            <person name="Berlin A."/>
            <person name="Chapman S.B."/>
            <person name="Chen Z."/>
            <person name="Freedman E."/>
            <person name="Gellesch M."/>
            <person name="Goldberg J."/>
            <person name="Griggs A."/>
            <person name="Gujja S."/>
            <person name="Heilman E.R."/>
            <person name="Heiman D."/>
            <person name="Hepburn T."/>
            <person name="Howarth C."/>
            <person name="Jen D."/>
            <person name="Larson L."/>
            <person name="Mehta T."/>
            <person name="Neiman D."/>
            <person name="Pearson M."/>
            <person name="Roberts A."/>
            <person name="Saif S."/>
            <person name="Shea T."/>
            <person name="Shenoy N."/>
            <person name="Sisk P."/>
            <person name="Stolte C."/>
            <person name="Sykes S."/>
            <person name="Walk T."/>
            <person name="White J."/>
            <person name="Yandava C."/>
            <person name="Haas B."/>
            <person name="Nusbaum C."/>
            <person name="Birren B."/>
        </authorList>
    </citation>
    <scope>NUCLEOTIDE SEQUENCE</scope>
    <source>
        <strain evidence="1">ATCC 64411</strain>
    </source>
</reference>
<dbReference type="VEuPathDB" id="FungiDB:MAPG_10906"/>
<accession>A0A0C4EDU6</accession>
<evidence type="ECO:0000313" key="2">
    <source>
        <dbReference type="EnsemblFungi" id="MAPG_10906T0"/>
    </source>
</evidence>
<protein>
    <submittedName>
        <fullName evidence="1 2">Uncharacterized protein</fullName>
    </submittedName>
</protein>
<sequence length="123" mass="13600">MVFSVLYRVGQKPDQAERKTYWFQTPDHAMVLLLARHGCGLLPPPFYKRTGIKTSALSNKRQQPDNLCAASNVWTVGKRTPGCALTMDGARIRASNGDRWPTWAGPPPAGTTAATFWAAERIK</sequence>
<gene>
    <name evidence="1" type="ORF">MAPG_10906</name>
</gene>
<keyword evidence="3" id="KW-1185">Reference proteome</keyword>
<dbReference type="Proteomes" id="UP000011715">
    <property type="component" value="Unassembled WGS sequence"/>
</dbReference>
<name>A0A0C4EDU6_MAGP6</name>
<evidence type="ECO:0000313" key="1">
    <source>
        <dbReference type="EMBL" id="KLU91957.1"/>
    </source>
</evidence>
<reference evidence="3" key="1">
    <citation type="submission" date="2010-05" db="EMBL/GenBank/DDBJ databases">
        <title>The genome sequence of Magnaporthe poae strain ATCC 64411.</title>
        <authorList>
            <person name="Ma L.-J."/>
            <person name="Dead R."/>
            <person name="Young S."/>
            <person name="Zeng Q."/>
            <person name="Koehrsen M."/>
            <person name="Alvarado L."/>
            <person name="Berlin A."/>
            <person name="Chapman S.B."/>
            <person name="Chen Z."/>
            <person name="Freedman E."/>
            <person name="Gellesch M."/>
            <person name="Goldberg J."/>
            <person name="Griggs A."/>
            <person name="Gujja S."/>
            <person name="Heilman E.R."/>
            <person name="Heiman D."/>
            <person name="Hepburn T."/>
            <person name="Howarth C."/>
            <person name="Jen D."/>
            <person name="Larson L."/>
            <person name="Mehta T."/>
            <person name="Neiman D."/>
            <person name="Pearson M."/>
            <person name="Roberts A."/>
            <person name="Saif S."/>
            <person name="Shea T."/>
            <person name="Shenoy N."/>
            <person name="Sisk P."/>
            <person name="Stolte C."/>
            <person name="Sykes S."/>
            <person name="Walk T."/>
            <person name="White J."/>
            <person name="Yandava C."/>
            <person name="Haas B."/>
            <person name="Nusbaum C."/>
            <person name="Birren B."/>
        </authorList>
    </citation>
    <scope>NUCLEOTIDE SEQUENCE [LARGE SCALE GENOMIC DNA]</scope>
    <source>
        <strain evidence="3">ATCC 64411 / 73-15</strain>
    </source>
</reference>
<dbReference type="EMBL" id="GL876978">
    <property type="protein sequence ID" value="KLU91957.1"/>
    <property type="molecule type" value="Genomic_DNA"/>
</dbReference>
<reference evidence="2" key="4">
    <citation type="journal article" date="2015" name="G3 (Bethesda)">
        <title>Genome sequences of three phytopathogenic species of the Magnaporthaceae family of fungi.</title>
        <authorList>
            <person name="Okagaki L.H."/>
            <person name="Nunes C.C."/>
            <person name="Sailsbery J."/>
            <person name="Clay B."/>
            <person name="Brown D."/>
            <person name="John T."/>
            <person name="Oh Y."/>
            <person name="Young N."/>
            <person name="Fitzgerald M."/>
            <person name="Haas B.J."/>
            <person name="Zeng Q."/>
            <person name="Young S."/>
            <person name="Adiconis X."/>
            <person name="Fan L."/>
            <person name="Levin J.Z."/>
            <person name="Mitchell T.K."/>
            <person name="Okubara P.A."/>
            <person name="Farman M.L."/>
            <person name="Kohn L.M."/>
            <person name="Birren B."/>
            <person name="Ma L.-J."/>
            <person name="Dean R.A."/>
        </authorList>
    </citation>
    <scope>NUCLEOTIDE SEQUENCE</scope>
    <source>
        <strain evidence="2">ATCC 64411 / 73-15</strain>
    </source>
</reference>
<proteinExistence type="predicted"/>
<evidence type="ECO:0000313" key="3">
    <source>
        <dbReference type="Proteomes" id="UP000011715"/>
    </source>
</evidence>
<dbReference type="EMBL" id="ADBL01002684">
    <property type="status" value="NOT_ANNOTATED_CDS"/>
    <property type="molecule type" value="Genomic_DNA"/>
</dbReference>
<dbReference type="AlphaFoldDB" id="A0A0C4EDU6"/>
<reference evidence="2" key="5">
    <citation type="submission" date="2015-06" db="UniProtKB">
        <authorList>
            <consortium name="EnsemblFungi"/>
        </authorList>
    </citation>
    <scope>IDENTIFICATION</scope>
    <source>
        <strain evidence="2">ATCC 64411</strain>
    </source>
</reference>